<feature type="non-terminal residue" evidence="5">
    <location>
        <position position="125"/>
    </location>
</feature>
<feature type="region of interest" description="Disordered" evidence="4">
    <location>
        <begin position="18"/>
        <end position="47"/>
    </location>
</feature>
<evidence type="ECO:0000256" key="4">
    <source>
        <dbReference type="SAM" id="MobiDB-lite"/>
    </source>
</evidence>
<gene>
    <name evidence="5" type="ORF">FISHEDRAFT_25039</name>
</gene>
<evidence type="ECO:0000256" key="1">
    <source>
        <dbReference type="ARBA" id="ARBA00003548"/>
    </source>
</evidence>
<protein>
    <recommendedName>
        <fullName evidence="3">Required for respiratory growth protein 9, mitochondrial</fullName>
    </recommendedName>
</protein>
<accession>A0A0D7AAI3</accession>
<sequence length="125" mass="14766">PVSIFDDDSLAVDLTEDDDVVNGMRKDTPPRHMRTPSASRTPQQYKHHAEAMRKKFPEGWDPPRKLSREAMEGIRQLYHIDNQRFNTAVLASQFRTSPEAIRRILKSKWEPSREKRLQLLEREQR</sequence>
<dbReference type="AlphaFoldDB" id="A0A0D7AAI3"/>
<dbReference type="InterPro" id="IPR010487">
    <property type="entry name" value="NGRN/Rrg9"/>
</dbReference>
<comment type="similarity">
    <text evidence="2">Belongs to the RRG9 family.</text>
</comment>
<dbReference type="Proteomes" id="UP000054144">
    <property type="component" value="Unassembled WGS sequence"/>
</dbReference>
<dbReference type="PANTHER" id="PTHR13475:SF3">
    <property type="entry name" value="NEUGRIN"/>
    <property type="match status" value="1"/>
</dbReference>
<feature type="non-terminal residue" evidence="5">
    <location>
        <position position="1"/>
    </location>
</feature>
<dbReference type="PANTHER" id="PTHR13475">
    <property type="entry name" value="NEUGRIN"/>
    <property type="match status" value="1"/>
</dbReference>
<proteinExistence type="inferred from homology"/>
<evidence type="ECO:0000256" key="2">
    <source>
        <dbReference type="ARBA" id="ARBA00010895"/>
    </source>
</evidence>
<reference evidence="5 6" key="1">
    <citation type="journal article" date="2015" name="Fungal Genet. Biol.">
        <title>Evolution of novel wood decay mechanisms in Agaricales revealed by the genome sequences of Fistulina hepatica and Cylindrobasidium torrendii.</title>
        <authorList>
            <person name="Floudas D."/>
            <person name="Held B.W."/>
            <person name="Riley R."/>
            <person name="Nagy L.G."/>
            <person name="Koehler G."/>
            <person name="Ransdell A.S."/>
            <person name="Younus H."/>
            <person name="Chow J."/>
            <person name="Chiniquy J."/>
            <person name="Lipzen A."/>
            <person name="Tritt A."/>
            <person name="Sun H."/>
            <person name="Haridas S."/>
            <person name="LaButti K."/>
            <person name="Ohm R.A."/>
            <person name="Kues U."/>
            <person name="Blanchette R.A."/>
            <person name="Grigoriev I.V."/>
            <person name="Minto R.E."/>
            <person name="Hibbett D.S."/>
        </authorList>
    </citation>
    <scope>NUCLEOTIDE SEQUENCE [LARGE SCALE GENOMIC DNA]</scope>
    <source>
        <strain evidence="5 6">ATCC 64428</strain>
    </source>
</reference>
<evidence type="ECO:0000313" key="6">
    <source>
        <dbReference type="Proteomes" id="UP000054144"/>
    </source>
</evidence>
<dbReference type="OrthoDB" id="5578174at2759"/>
<dbReference type="Pfam" id="PF06413">
    <property type="entry name" value="Neugrin"/>
    <property type="match status" value="1"/>
</dbReference>
<organism evidence="5 6">
    <name type="scientific">Fistulina hepatica ATCC 64428</name>
    <dbReference type="NCBI Taxonomy" id="1128425"/>
    <lineage>
        <taxon>Eukaryota</taxon>
        <taxon>Fungi</taxon>
        <taxon>Dikarya</taxon>
        <taxon>Basidiomycota</taxon>
        <taxon>Agaricomycotina</taxon>
        <taxon>Agaricomycetes</taxon>
        <taxon>Agaricomycetidae</taxon>
        <taxon>Agaricales</taxon>
        <taxon>Fistulinaceae</taxon>
        <taxon>Fistulina</taxon>
    </lineage>
</organism>
<dbReference type="EMBL" id="KN881942">
    <property type="protein sequence ID" value="KIY47409.1"/>
    <property type="molecule type" value="Genomic_DNA"/>
</dbReference>
<dbReference type="GO" id="GO:0005634">
    <property type="term" value="C:nucleus"/>
    <property type="evidence" value="ECO:0007669"/>
    <property type="project" value="TreeGrafter"/>
</dbReference>
<name>A0A0D7AAI3_9AGAR</name>
<keyword evidence="6" id="KW-1185">Reference proteome</keyword>
<evidence type="ECO:0000313" key="5">
    <source>
        <dbReference type="EMBL" id="KIY47409.1"/>
    </source>
</evidence>
<comment type="function">
    <text evidence="1">Required for respiratory activity and maintenance and expression of the mitochondrial genome.</text>
</comment>
<evidence type="ECO:0000256" key="3">
    <source>
        <dbReference type="ARBA" id="ARBA00013566"/>
    </source>
</evidence>